<dbReference type="GO" id="GO:0022857">
    <property type="term" value="F:transmembrane transporter activity"/>
    <property type="evidence" value="ECO:0007669"/>
    <property type="project" value="InterPro"/>
</dbReference>
<feature type="transmembrane region" description="Helical" evidence="6">
    <location>
        <begin position="108"/>
        <end position="130"/>
    </location>
</feature>
<evidence type="ECO:0000256" key="1">
    <source>
        <dbReference type="ARBA" id="ARBA00004141"/>
    </source>
</evidence>
<evidence type="ECO:0000256" key="5">
    <source>
        <dbReference type="SAM" id="MobiDB-lite"/>
    </source>
</evidence>
<feature type="compositionally biased region" description="Polar residues" evidence="5">
    <location>
        <begin position="241"/>
        <end position="272"/>
    </location>
</feature>
<feature type="transmembrane region" description="Helical" evidence="6">
    <location>
        <begin position="411"/>
        <end position="430"/>
    </location>
</feature>
<keyword evidence="4 6" id="KW-0472">Membrane</keyword>
<dbReference type="PANTHER" id="PTHR23507">
    <property type="entry name" value="ZGC:174356"/>
    <property type="match status" value="1"/>
</dbReference>
<feature type="transmembrane region" description="Helical" evidence="6">
    <location>
        <begin position="201"/>
        <end position="223"/>
    </location>
</feature>
<dbReference type="Pfam" id="PF07690">
    <property type="entry name" value="MFS_1"/>
    <property type="match status" value="1"/>
</dbReference>
<accession>A0A0U2KD20</accession>
<feature type="transmembrane region" description="Helical" evidence="6">
    <location>
        <begin position="442"/>
        <end position="466"/>
    </location>
</feature>
<feature type="transmembrane region" description="Helical" evidence="6">
    <location>
        <begin position="321"/>
        <end position="340"/>
    </location>
</feature>
<evidence type="ECO:0000256" key="4">
    <source>
        <dbReference type="ARBA" id="ARBA00023136"/>
    </source>
</evidence>
<dbReference type="SUPFAM" id="SSF103473">
    <property type="entry name" value="MFS general substrate transporter"/>
    <property type="match status" value="1"/>
</dbReference>
<evidence type="ECO:0000256" key="2">
    <source>
        <dbReference type="ARBA" id="ARBA00022692"/>
    </source>
</evidence>
<organism evidence="7">
    <name type="scientific">Acartia pacifica</name>
    <name type="common">Copepod</name>
    <dbReference type="NCBI Taxonomy" id="335913"/>
    <lineage>
        <taxon>Eukaryota</taxon>
        <taxon>Metazoa</taxon>
        <taxon>Ecdysozoa</taxon>
        <taxon>Arthropoda</taxon>
        <taxon>Crustacea</taxon>
        <taxon>Multicrustacea</taxon>
        <taxon>Hexanauplia</taxon>
        <taxon>Copepoda</taxon>
        <taxon>Calanoida</taxon>
        <taxon>Acartiidae</taxon>
        <taxon>Acartia</taxon>
    </lineage>
</organism>
<feature type="region of interest" description="Disordered" evidence="5">
    <location>
        <begin position="229"/>
        <end position="274"/>
    </location>
</feature>
<dbReference type="AlphaFoldDB" id="A0A0U2KD20"/>
<evidence type="ECO:0000313" key="7">
    <source>
        <dbReference type="EMBL" id="ALS04330.1"/>
    </source>
</evidence>
<name>A0A0U2KD20_ACAPC</name>
<dbReference type="GO" id="GO:0016020">
    <property type="term" value="C:membrane"/>
    <property type="evidence" value="ECO:0007669"/>
    <property type="project" value="UniProtKB-SubCell"/>
</dbReference>
<evidence type="ECO:0000256" key="3">
    <source>
        <dbReference type="ARBA" id="ARBA00022989"/>
    </source>
</evidence>
<dbReference type="PANTHER" id="PTHR23507:SF1">
    <property type="entry name" value="FI18259P1-RELATED"/>
    <property type="match status" value="1"/>
</dbReference>
<dbReference type="EMBL" id="KT754496">
    <property type="protein sequence ID" value="ALS04330.1"/>
    <property type="molecule type" value="mRNA"/>
</dbReference>
<keyword evidence="3 6" id="KW-1133">Transmembrane helix</keyword>
<proteinExistence type="evidence at transcript level"/>
<dbReference type="InterPro" id="IPR036259">
    <property type="entry name" value="MFS_trans_sf"/>
</dbReference>
<comment type="subcellular location">
    <subcellularLocation>
        <location evidence="1">Membrane</location>
        <topology evidence="1">Multi-pass membrane protein</topology>
    </subcellularLocation>
</comment>
<reference evidence="7" key="1">
    <citation type="journal article" date="2015" name="Sci. Rep.">
        <title>Spliced leader RNA trans-splicing discovered in copepods.</title>
        <authorList>
            <person name="Yang F."/>
            <person name="Xu D."/>
            <person name="Zhuang Y."/>
            <person name="Yi X."/>
            <person name="Huang Y."/>
            <person name="Chen H."/>
            <person name="Lin S."/>
            <person name="Campbell D.A."/>
            <person name="Sturm N.R."/>
            <person name="Liu G."/>
            <person name="Zhang H."/>
        </authorList>
    </citation>
    <scope>NUCLEOTIDE SEQUENCE</scope>
</reference>
<dbReference type="InterPro" id="IPR011701">
    <property type="entry name" value="MFS"/>
</dbReference>
<feature type="transmembrane region" description="Helical" evidence="6">
    <location>
        <begin position="352"/>
        <end position="371"/>
    </location>
</feature>
<evidence type="ECO:0000256" key="6">
    <source>
        <dbReference type="SAM" id="Phobius"/>
    </source>
</evidence>
<dbReference type="Gene3D" id="1.20.1250.20">
    <property type="entry name" value="MFS general substrate transporter like domains"/>
    <property type="match status" value="1"/>
</dbReference>
<feature type="transmembrane region" description="Helical" evidence="6">
    <location>
        <begin position="283"/>
        <end position="301"/>
    </location>
</feature>
<keyword evidence="2 6" id="KW-0812">Transmembrane</keyword>
<feature type="transmembrane region" description="Helical" evidence="6">
    <location>
        <begin position="377"/>
        <end position="399"/>
    </location>
</feature>
<sequence>MAALCDKINRLRFPITIEPLVLLYTVSVGLNEVIRSNLIISKICLSKLNYNSTICDNLSEDNNTQYQDEVQKHVTDYESVYSSLAFIPRILYGLLAGTWSDKHGRKPLLVLPMVGQLCASLSYAFNYFFLESLPWQLISLEFLNELAGTYVVYYMAEYTYIADITTEDSRTFRLSIVDGMDYVSTSVGTYISGLLFLYGGYYAVFGSSAICCILTLVILAVWVKESLPKPGKQGDDDKLNTDTGPNYGSTKDLSETNGKTDNTTDQPSTLAQKNPREFPRKPILFLSIFSFACFIFTYNGTEGTHRYMYAQKKYGWNEQNFTQYLFHYRIAYMITLWIISPVLTRLLNVPDPVINIVACAVSSVGYILPAVMANAKWFTIGSFICMFFPLTTITARSMLSRVVPAEEMGRIFSVLALFSATSGSLVEAVFQKVYAASIDKFLGAYLLLNAGLVCATIPCSLAILALNKKLDK</sequence>
<protein>
    <submittedName>
        <fullName evidence="7">Proton-coupled folate transporter-like protein</fullName>
    </submittedName>
</protein>